<dbReference type="Gene3D" id="2.20.25.10">
    <property type="match status" value="1"/>
</dbReference>
<evidence type="ECO:0000313" key="4">
    <source>
        <dbReference type="EMBL" id="MFC0522168.1"/>
    </source>
</evidence>
<feature type="modified residue" description="4-aspartylphosphate" evidence="1">
    <location>
        <position position="56"/>
    </location>
</feature>
<dbReference type="PANTHER" id="PTHR37299:SF1">
    <property type="entry name" value="STAGE 0 SPORULATION PROTEIN A HOMOLOG"/>
    <property type="match status" value="1"/>
</dbReference>
<dbReference type="InterPro" id="IPR011006">
    <property type="entry name" value="CheY-like_superfamily"/>
</dbReference>
<sequence length="242" mass="27657">MNDIRVMVVDDEVYSRDELVHLLSLFHDISIVEEAGSAEKALEKIMKSSIDVVFMDIEMGPMSGIDLVEAVQQLKHPPEIVFATAHPDYAAKAFRLQALDYLLKPFAEEEVMETVQRIRSVLAGDEQETQGKKKGKLAIESEDRIYYVHPDDIIFIRAEEGATVIHTRSKQIPSKTTLKEFQGILKSWSFFRTHKSFLINLEDVVELIPWFNGAYQLKLKDVQEDIPVSRTYAKDLKAKLSM</sequence>
<proteinExistence type="predicted"/>
<evidence type="ECO:0000256" key="1">
    <source>
        <dbReference type="PROSITE-ProRule" id="PRU00169"/>
    </source>
</evidence>
<organism evidence="4 5">
    <name type="scientific">Pontibacillus salicampi</name>
    <dbReference type="NCBI Taxonomy" id="1449801"/>
    <lineage>
        <taxon>Bacteria</taxon>
        <taxon>Bacillati</taxon>
        <taxon>Bacillota</taxon>
        <taxon>Bacilli</taxon>
        <taxon>Bacillales</taxon>
        <taxon>Bacillaceae</taxon>
        <taxon>Pontibacillus</taxon>
    </lineage>
</organism>
<dbReference type="InterPro" id="IPR001789">
    <property type="entry name" value="Sig_transdc_resp-reg_receiver"/>
</dbReference>
<dbReference type="EMBL" id="JBHLTP010000002">
    <property type="protein sequence ID" value="MFC0522168.1"/>
    <property type="molecule type" value="Genomic_DNA"/>
</dbReference>
<evidence type="ECO:0000313" key="5">
    <source>
        <dbReference type="Proteomes" id="UP001589836"/>
    </source>
</evidence>
<keyword evidence="1" id="KW-0597">Phosphoprotein</keyword>
<name>A0ABV6LII8_9BACI</name>
<evidence type="ECO:0000259" key="3">
    <source>
        <dbReference type="PROSITE" id="PS50930"/>
    </source>
</evidence>
<dbReference type="SMART" id="SM00850">
    <property type="entry name" value="LytTR"/>
    <property type="match status" value="1"/>
</dbReference>
<dbReference type="Proteomes" id="UP001589836">
    <property type="component" value="Unassembled WGS sequence"/>
</dbReference>
<evidence type="ECO:0000259" key="2">
    <source>
        <dbReference type="PROSITE" id="PS50110"/>
    </source>
</evidence>
<feature type="domain" description="HTH LytTR-type" evidence="3">
    <location>
        <begin position="137"/>
        <end position="242"/>
    </location>
</feature>
<dbReference type="InterPro" id="IPR007492">
    <property type="entry name" value="LytTR_DNA-bd_dom"/>
</dbReference>
<dbReference type="RefSeq" id="WP_377344683.1">
    <property type="nucleotide sequence ID" value="NZ_JBHLTP010000002.1"/>
</dbReference>
<protein>
    <submittedName>
        <fullName evidence="4">LytR/AlgR family response regulator transcription factor</fullName>
    </submittedName>
</protein>
<dbReference type="PROSITE" id="PS50930">
    <property type="entry name" value="HTH_LYTTR"/>
    <property type="match status" value="1"/>
</dbReference>
<dbReference type="PROSITE" id="PS50110">
    <property type="entry name" value="RESPONSE_REGULATORY"/>
    <property type="match status" value="1"/>
</dbReference>
<dbReference type="Gene3D" id="3.40.50.2300">
    <property type="match status" value="1"/>
</dbReference>
<feature type="domain" description="Response regulatory" evidence="2">
    <location>
        <begin position="5"/>
        <end position="119"/>
    </location>
</feature>
<gene>
    <name evidence="4" type="ORF">ACFFGV_01010</name>
</gene>
<dbReference type="InterPro" id="IPR046947">
    <property type="entry name" value="LytR-like"/>
</dbReference>
<dbReference type="SMART" id="SM00448">
    <property type="entry name" value="REC"/>
    <property type="match status" value="1"/>
</dbReference>
<comment type="caution">
    <text evidence="4">The sequence shown here is derived from an EMBL/GenBank/DDBJ whole genome shotgun (WGS) entry which is preliminary data.</text>
</comment>
<dbReference type="Pfam" id="PF04397">
    <property type="entry name" value="LytTR"/>
    <property type="match status" value="1"/>
</dbReference>
<dbReference type="Gene3D" id="2.40.50.40">
    <property type="match status" value="1"/>
</dbReference>
<dbReference type="Pfam" id="PF00072">
    <property type="entry name" value="Response_reg"/>
    <property type="match status" value="1"/>
</dbReference>
<dbReference type="SUPFAM" id="SSF52172">
    <property type="entry name" value="CheY-like"/>
    <property type="match status" value="1"/>
</dbReference>
<keyword evidence="5" id="KW-1185">Reference proteome</keyword>
<reference evidence="4 5" key="1">
    <citation type="submission" date="2024-09" db="EMBL/GenBank/DDBJ databases">
        <authorList>
            <person name="Sun Q."/>
            <person name="Mori K."/>
        </authorList>
    </citation>
    <scope>NUCLEOTIDE SEQUENCE [LARGE SCALE GENOMIC DNA]</scope>
    <source>
        <strain evidence="4 5">NCAIM B.02529</strain>
    </source>
</reference>
<dbReference type="PANTHER" id="PTHR37299">
    <property type="entry name" value="TRANSCRIPTIONAL REGULATOR-RELATED"/>
    <property type="match status" value="1"/>
</dbReference>
<accession>A0ABV6LII8</accession>